<dbReference type="SUPFAM" id="SSF51556">
    <property type="entry name" value="Metallo-dependent hydrolases"/>
    <property type="match status" value="1"/>
</dbReference>
<dbReference type="EC" id="3.5.4.3" evidence="3 7"/>
<dbReference type="Gene3D" id="2.30.40.10">
    <property type="entry name" value="Urease, subunit C, domain 1"/>
    <property type="match status" value="1"/>
</dbReference>
<sequence length="434" mass="48247">MSQIKAYRAALLHCLADPREVGIEASHEYFEDGLLVVEDGKVVRNGHAADLLSTLPAGTEVIEYKDALITPGFIDTHIHYPQTGMIASYGEQLLDWLDTYTFPTERAFSDKTHAGEVAQVFLRELLRNGTTTALVFGSVHKESVDAFFEQAHKLDLRMIAGKVLMDRNAPDYLTDTAESGYTDSKELIERWHGKGRLHYAVTPRFAPTSTPEQLTAAGKLFKEYPDLYMHTHLSENRQEIEWVRELFPERKGYLDVYDHHGLIGARSVFAHGVHLCDDECKRLGETGSAVAFCPTSNLFLGSGLFDLEKVEGFGVRVGLGTDVGAGTSFSQLQSLNEAYKVMQLQGKKLDPFKSLYLATLGGARALYLDDRIGSLQPGKDADFVVLDYKATPLIEYRLKQASSLEERLFALMTLGDDRAVKETYAAGVSVHRKA</sequence>
<keyword evidence="4 8" id="KW-0479">Metal-binding</keyword>
<feature type="domain" description="Amidohydrolase-related" evidence="9">
    <location>
        <begin position="69"/>
        <end position="428"/>
    </location>
</feature>
<keyword evidence="6 8" id="KW-0862">Zinc</keyword>
<comment type="catalytic activity">
    <reaction evidence="8">
        <text>guanine + H2O + H(+) = xanthine + NH4(+)</text>
        <dbReference type="Rhea" id="RHEA:14665"/>
        <dbReference type="ChEBI" id="CHEBI:15377"/>
        <dbReference type="ChEBI" id="CHEBI:15378"/>
        <dbReference type="ChEBI" id="CHEBI:16235"/>
        <dbReference type="ChEBI" id="CHEBI:17712"/>
        <dbReference type="ChEBI" id="CHEBI:28938"/>
        <dbReference type="EC" id="3.5.4.3"/>
    </reaction>
</comment>
<reference evidence="10 11" key="1">
    <citation type="submission" date="2018-10" db="EMBL/GenBank/DDBJ databases">
        <title>Pseudomonas sp. GL14 genome.</title>
        <authorList>
            <person name="Peng J."/>
            <person name="Liu Z.-P."/>
        </authorList>
    </citation>
    <scope>NUCLEOTIDE SEQUENCE [LARGE SCALE GENOMIC DNA]</scope>
    <source>
        <strain evidence="10 11">GL14</strain>
    </source>
</reference>
<evidence type="ECO:0000256" key="4">
    <source>
        <dbReference type="ARBA" id="ARBA00022723"/>
    </source>
</evidence>
<dbReference type="Proteomes" id="UP000269134">
    <property type="component" value="Unassembled WGS sequence"/>
</dbReference>
<dbReference type="GO" id="GO:0008892">
    <property type="term" value="F:guanine deaminase activity"/>
    <property type="evidence" value="ECO:0007669"/>
    <property type="project" value="UniProtKB-EC"/>
</dbReference>
<gene>
    <name evidence="10" type="primary">guaD</name>
    <name evidence="10" type="ORF">EA795_18135</name>
</gene>
<evidence type="ECO:0000256" key="7">
    <source>
        <dbReference type="NCBIfam" id="TIGR02967"/>
    </source>
</evidence>
<dbReference type="NCBIfam" id="TIGR02967">
    <property type="entry name" value="guan_deamin"/>
    <property type="match status" value="1"/>
</dbReference>
<name>A0ABX9UW47_9GAMM</name>
<dbReference type="InterPro" id="IPR011059">
    <property type="entry name" value="Metal-dep_hydrolase_composite"/>
</dbReference>
<comment type="function">
    <text evidence="8">Catalyzes the hydrolytic deamination of guanine, producing xanthine and ammonia.</text>
</comment>
<keyword evidence="5 8" id="KW-0378">Hydrolase</keyword>
<proteinExistence type="inferred from homology"/>
<keyword evidence="11" id="KW-1185">Reference proteome</keyword>
<dbReference type="InterPro" id="IPR014311">
    <property type="entry name" value="Guanine_deaminase"/>
</dbReference>
<protein>
    <recommendedName>
        <fullName evidence="3 7">Guanine deaminase</fullName>
        <shortName evidence="8">Guanase</shortName>
        <ecNumber evidence="3 7">3.5.4.3</ecNumber>
    </recommendedName>
    <alternativeName>
        <fullName evidence="8">Guanine aminohydrolase</fullName>
    </alternativeName>
</protein>
<dbReference type="Gene3D" id="3.20.20.140">
    <property type="entry name" value="Metal-dependent hydrolases"/>
    <property type="match status" value="1"/>
</dbReference>
<accession>A0ABX9UW47</accession>
<comment type="pathway">
    <text evidence="1 8">Purine metabolism; guanine degradation; xanthine from guanine: step 1/1.</text>
</comment>
<dbReference type="RefSeq" id="WP_122078796.1">
    <property type="nucleotide sequence ID" value="NZ_DAMBIJ010000006.1"/>
</dbReference>
<evidence type="ECO:0000256" key="5">
    <source>
        <dbReference type="ARBA" id="ARBA00022801"/>
    </source>
</evidence>
<comment type="cofactor">
    <cofactor evidence="8">
        <name>Zn(2+)</name>
        <dbReference type="ChEBI" id="CHEBI:29105"/>
    </cofactor>
    <text evidence="8">Binds 1 zinc ion per subunit.</text>
</comment>
<comment type="caution">
    <text evidence="10">The sequence shown here is derived from an EMBL/GenBank/DDBJ whole genome shotgun (WGS) entry which is preliminary data.</text>
</comment>
<dbReference type="NCBIfam" id="NF006679">
    <property type="entry name" value="PRK09228.1"/>
    <property type="match status" value="1"/>
</dbReference>
<dbReference type="Pfam" id="PF01979">
    <property type="entry name" value="Amidohydro_1"/>
    <property type="match status" value="1"/>
</dbReference>
<dbReference type="InterPro" id="IPR006680">
    <property type="entry name" value="Amidohydro-rel"/>
</dbReference>
<evidence type="ECO:0000313" key="10">
    <source>
        <dbReference type="EMBL" id="RMH97622.1"/>
    </source>
</evidence>
<evidence type="ECO:0000259" key="9">
    <source>
        <dbReference type="Pfam" id="PF01979"/>
    </source>
</evidence>
<evidence type="ECO:0000256" key="6">
    <source>
        <dbReference type="ARBA" id="ARBA00022833"/>
    </source>
</evidence>
<evidence type="ECO:0000256" key="2">
    <source>
        <dbReference type="ARBA" id="ARBA00006745"/>
    </source>
</evidence>
<organism evidence="10 11">
    <name type="scientific">Stutzerimonas nitrititolerans</name>
    <dbReference type="NCBI Taxonomy" id="2482751"/>
    <lineage>
        <taxon>Bacteria</taxon>
        <taxon>Pseudomonadati</taxon>
        <taxon>Pseudomonadota</taxon>
        <taxon>Gammaproteobacteria</taxon>
        <taxon>Pseudomonadales</taxon>
        <taxon>Pseudomonadaceae</taxon>
        <taxon>Stutzerimonas</taxon>
    </lineage>
</organism>
<dbReference type="EMBL" id="RFFL01000016">
    <property type="protein sequence ID" value="RMH97622.1"/>
    <property type="molecule type" value="Genomic_DNA"/>
</dbReference>
<dbReference type="GeneID" id="84610960"/>
<evidence type="ECO:0000256" key="1">
    <source>
        <dbReference type="ARBA" id="ARBA00004984"/>
    </source>
</evidence>
<dbReference type="SUPFAM" id="SSF51338">
    <property type="entry name" value="Composite domain of metallo-dependent hydrolases"/>
    <property type="match status" value="1"/>
</dbReference>
<dbReference type="CDD" id="cd01303">
    <property type="entry name" value="GDEase"/>
    <property type="match status" value="1"/>
</dbReference>
<comment type="similarity">
    <text evidence="2 8">Belongs to the metallo-dependent hydrolases superfamily. ATZ/TRZ family.</text>
</comment>
<dbReference type="PANTHER" id="PTHR11271">
    <property type="entry name" value="GUANINE DEAMINASE"/>
    <property type="match status" value="1"/>
</dbReference>
<evidence type="ECO:0000256" key="8">
    <source>
        <dbReference type="RuleBase" id="RU366009"/>
    </source>
</evidence>
<evidence type="ECO:0000313" key="11">
    <source>
        <dbReference type="Proteomes" id="UP000269134"/>
    </source>
</evidence>
<evidence type="ECO:0000256" key="3">
    <source>
        <dbReference type="ARBA" id="ARBA00012781"/>
    </source>
</evidence>
<dbReference type="InterPro" id="IPR051607">
    <property type="entry name" value="Metallo-dep_hydrolases"/>
</dbReference>
<dbReference type="PANTHER" id="PTHR11271:SF6">
    <property type="entry name" value="GUANINE DEAMINASE"/>
    <property type="match status" value="1"/>
</dbReference>
<dbReference type="InterPro" id="IPR032466">
    <property type="entry name" value="Metal_Hydrolase"/>
</dbReference>